<protein>
    <submittedName>
        <fullName evidence="1">Thiamine biosynthesis protein ThiS</fullName>
    </submittedName>
</protein>
<accession>A0ABN5M5P8</accession>
<dbReference type="InterPro" id="IPR012675">
    <property type="entry name" value="Beta-grasp_dom_sf"/>
</dbReference>
<evidence type="ECO:0000313" key="1">
    <source>
        <dbReference type="EMBL" id="AWX93136.1"/>
    </source>
</evidence>
<proteinExistence type="predicted"/>
<keyword evidence="2" id="KW-1185">Reference proteome</keyword>
<sequence>MKITLNGETRDLSGPTVQDALVEIGLGAAKVATALNGNFLPVQTTCSVKLPSVGATLEVVAPSYRK</sequence>
<dbReference type="InterPro" id="IPR016155">
    <property type="entry name" value="Mopterin_synth/thiamin_S_b"/>
</dbReference>
<name>A0ABN5M5P8_9RHOB</name>
<dbReference type="Proteomes" id="UP000249922">
    <property type="component" value="Chromosome"/>
</dbReference>
<dbReference type="EMBL" id="CP030239">
    <property type="protein sequence ID" value="AWX93136.1"/>
    <property type="molecule type" value="Genomic_DNA"/>
</dbReference>
<dbReference type="SUPFAM" id="SSF54285">
    <property type="entry name" value="MoaD/ThiS"/>
    <property type="match status" value="1"/>
</dbReference>
<reference evidence="1 2" key="1">
    <citation type="submission" date="2018-06" db="EMBL/GenBank/DDBJ databases">
        <title>Complete genome sequence of Paracoccus mutanolyticus strain RSP-02 isolated from cellulosic waste.</title>
        <authorList>
            <person name="Amrutha R.N."/>
            <person name="Shrivastav A."/>
            <person name="Buddana S.K."/>
            <person name="Deshpande U."/>
            <person name="Prakasham R.S."/>
        </authorList>
    </citation>
    <scope>NUCLEOTIDE SEQUENCE [LARGE SCALE GENOMIC DNA]</scope>
    <source>
        <strain evidence="1 2">RSP-02</strain>
    </source>
</reference>
<dbReference type="Gene3D" id="3.10.20.30">
    <property type="match status" value="1"/>
</dbReference>
<evidence type="ECO:0000313" key="2">
    <source>
        <dbReference type="Proteomes" id="UP000249922"/>
    </source>
</evidence>
<gene>
    <name evidence="1" type="ORF">DPM13_08155</name>
</gene>
<dbReference type="RefSeq" id="WP_112887804.1">
    <property type="nucleotide sequence ID" value="NZ_CP030239.1"/>
</dbReference>
<organism evidence="1 2">
    <name type="scientific">Paracoccus mutanolyticus</name>
    <dbReference type="NCBI Taxonomy" id="1499308"/>
    <lineage>
        <taxon>Bacteria</taxon>
        <taxon>Pseudomonadati</taxon>
        <taxon>Pseudomonadota</taxon>
        <taxon>Alphaproteobacteria</taxon>
        <taxon>Rhodobacterales</taxon>
        <taxon>Paracoccaceae</taxon>
        <taxon>Paracoccus</taxon>
    </lineage>
</organism>